<dbReference type="GeneID" id="63866483"/>
<gene>
    <name evidence="1" type="ORF">BO72DRAFT_504504</name>
</gene>
<name>A0A8G1RE64_9EURO</name>
<dbReference type="RefSeq" id="XP_040795140.1">
    <property type="nucleotide sequence ID" value="XM_040949150.1"/>
</dbReference>
<keyword evidence="2" id="KW-1185">Reference proteome</keyword>
<dbReference type="EMBL" id="KZ824734">
    <property type="protein sequence ID" value="RAK71128.1"/>
    <property type="molecule type" value="Genomic_DNA"/>
</dbReference>
<evidence type="ECO:0000313" key="2">
    <source>
        <dbReference type="Proteomes" id="UP000249789"/>
    </source>
</evidence>
<organism evidence="1 2">
    <name type="scientific">Aspergillus fijiensis CBS 313.89</name>
    <dbReference type="NCBI Taxonomy" id="1448319"/>
    <lineage>
        <taxon>Eukaryota</taxon>
        <taxon>Fungi</taxon>
        <taxon>Dikarya</taxon>
        <taxon>Ascomycota</taxon>
        <taxon>Pezizomycotina</taxon>
        <taxon>Eurotiomycetes</taxon>
        <taxon>Eurotiomycetidae</taxon>
        <taxon>Eurotiales</taxon>
        <taxon>Aspergillaceae</taxon>
        <taxon>Aspergillus</taxon>
    </lineage>
</organism>
<protein>
    <submittedName>
        <fullName evidence="1">Uncharacterized protein</fullName>
    </submittedName>
</protein>
<reference evidence="1 2" key="1">
    <citation type="submission" date="2018-02" db="EMBL/GenBank/DDBJ databases">
        <title>The genomes of Aspergillus section Nigri reveals drivers in fungal speciation.</title>
        <authorList>
            <consortium name="DOE Joint Genome Institute"/>
            <person name="Vesth T.C."/>
            <person name="Nybo J."/>
            <person name="Theobald S."/>
            <person name="Brandl J."/>
            <person name="Frisvad J.C."/>
            <person name="Nielsen K.F."/>
            <person name="Lyhne E.K."/>
            <person name="Kogle M.E."/>
            <person name="Kuo A."/>
            <person name="Riley R."/>
            <person name="Clum A."/>
            <person name="Nolan M."/>
            <person name="Lipzen A."/>
            <person name="Salamov A."/>
            <person name="Henrissat B."/>
            <person name="Wiebenga A."/>
            <person name="De vries R.P."/>
            <person name="Grigoriev I.V."/>
            <person name="Mortensen U.H."/>
            <person name="Andersen M.R."/>
            <person name="Baker S.E."/>
        </authorList>
    </citation>
    <scope>NUCLEOTIDE SEQUENCE [LARGE SCALE GENOMIC DNA]</scope>
    <source>
        <strain evidence="1 2">CBS 313.89</strain>
    </source>
</reference>
<dbReference type="AlphaFoldDB" id="A0A8G1RE64"/>
<evidence type="ECO:0000313" key="1">
    <source>
        <dbReference type="EMBL" id="RAK71128.1"/>
    </source>
</evidence>
<sequence>MDSMWQAVKAYFGENPIQLHTHCCDLKPPKARNENINFGVEIPEDVMGLFSAIGDTSRPPCTCDGMDALVAHIDAFIRAAPARRPEDYTLHSGKQDQSSEDVCRFAMRDALQWWTVWHGSLEHHKWKHLYLALCTISDDLVIPPQDLADGTFTLLGHSLADILAGLRAEHVHPEEIKLLEMLTWRQYIMQYVEKVDGGLRPLLLGKTTMMTQFRVMTAGVHNVAIILLAARGVRSRGLQDAAVEMAAICDCLSMDIAKEALGILQGEKTEAVAGRNRVQLKRELRWLYIRCVEHLDTQPGAAFLRRYATGGYIFVPLMDRYRERARKGARTPMSTRRRKCYMLSRGFRWLNDMLLHGVRVWSR</sequence>
<dbReference type="VEuPathDB" id="FungiDB:BO72DRAFT_504504"/>
<dbReference type="Proteomes" id="UP000249789">
    <property type="component" value="Unassembled WGS sequence"/>
</dbReference>
<accession>A0A8G1RE64</accession>
<dbReference type="OrthoDB" id="4658148at2759"/>
<proteinExistence type="predicted"/>